<proteinExistence type="predicted"/>
<reference evidence="1" key="1">
    <citation type="submission" date="2021-06" db="EMBL/GenBank/DDBJ databases">
        <authorList>
            <person name="Kallberg Y."/>
            <person name="Tangrot J."/>
            <person name="Rosling A."/>
        </authorList>
    </citation>
    <scope>NUCLEOTIDE SEQUENCE</scope>
    <source>
        <strain evidence="1">28 12/20/2015</strain>
    </source>
</reference>
<dbReference type="Proteomes" id="UP000789366">
    <property type="component" value="Unassembled WGS sequence"/>
</dbReference>
<accession>A0ACA9M672</accession>
<organism evidence="1 2">
    <name type="scientific">Cetraspora pellucida</name>
    <dbReference type="NCBI Taxonomy" id="1433469"/>
    <lineage>
        <taxon>Eukaryota</taxon>
        <taxon>Fungi</taxon>
        <taxon>Fungi incertae sedis</taxon>
        <taxon>Mucoromycota</taxon>
        <taxon>Glomeromycotina</taxon>
        <taxon>Glomeromycetes</taxon>
        <taxon>Diversisporales</taxon>
        <taxon>Gigasporaceae</taxon>
        <taxon>Cetraspora</taxon>
    </lineage>
</organism>
<dbReference type="EMBL" id="CAJVPW010006098">
    <property type="protein sequence ID" value="CAG8564629.1"/>
    <property type="molecule type" value="Genomic_DNA"/>
</dbReference>
<name>A0ACA9M672_9GLOM</name>
<evidence type="ECO:0000313" key="1">
    <source>
        <dbReference type="EMBL" id="CAG8564629.1"/>
    </source>
</evidence>
<sequence>MSNYVHNDNALSSADRGSYKGVEPSINNEPSIGNELSIDDELSIVSKNNELAKLSSISTSRPIVISDLMADLYDNEKSDKIIEEPEVNCYLYKPI</sequence>
<comment type="caution">
    <text evidence="1">The sequence shown here is derived from an EMBL/GenBank/DDBJ whole genome shotgun (WGS) entry which is preliminary data.</text>
</comment>
<gene>
    <name evidence="1" type="ORF">SPELUC_LOCUS5748</name>
</gene>
<protein>
    <submittedName>
        <fullName evidence="1">8566_t:CDS:1</fullName>
    </submittedName>
</protein>
<evidence type="ECO:0000313" key="2">
    <source>
        <dbReference type="Proteomes" id="UP000789366"/>
    </source>
</evidence>
<keyword evidence="2" id="KW-1185">Reference proteome</keyword>